<reference evidence="2" key="1">
    <citation type="submission" date="2014-09" db="EMBL/GenBank/DDBJ databases">
        <authorList>
            <person name="Magalhaes I.L.F."/>
            <person name="Oliveira U."/>
            <person name="Santos F.R."/>
            <person name="Vidigal T.H.D.A."/>
            <person name="Brescovit A.D."/>
            <person name="Santos A.J."/>
        </authorList>
    </citation>
    <scope>NUCLEOTIDE SEQUENCE</scope>
    <source>
        <tissue evidence="2">Shoot tissue taken approximately 20 cm above the soil surface</tissue>
    </source>
</reference>
<evidence type="ECO:0000313" key="2">
    <source>
        <dbReference type="EMBL" id="JAE25733.1"/>
    </source>
</evidence>
<dbReference type="AlphaFoldDB" id="A0A0A9GYP0"/>
<feature type="signal peptide" evidence="1">
    <location>
        <begin position="1"/>
        <end position="29"/>
    </location>
</feature>
<evidence type="ECO:0000256" key="1">
    <source>
        <dbReference type="SAM" id="SignalP"/>
    </source>
</evidence>
<sequence>MREWLGRVCCRMWSHLVLLWMGFVRMADSRRRMHFSGRWTRSGLRRTMSPIVLLSIHWLKRRGARKHLLYWVRWFREVWSWIWPCILL</sequence>
<feature type="chain" id="PRO_5002065289" description="Secreted protein" evidence="1">
    <location>
        <begin position="30"/>
        <end position="88"/>
    </location>
</feature>
<name>A0A0A9GYP0_ARUDO</name>
<evidence type="ECO:0008006" key="3">
    <source>
        <dbReference type="Google" id="ProtNLM"/>
    </source>
</evidence>
<protein>
    <recommendedName>
        <fullName evidence="3">Secreted protein</fullName>
    </recommendedName>
</protein>
<proteinExistence type="predicted"/>
<reference evidence="2" key="2">
    <citation type="journal article" date="2015" name="Data Brief">
        <title>Shoot transcriptome of the giant reed, Arundo donax.</title>
        <authorList>
            <person name="Barrero R.A."/>
            <person name="Guerrero F.D."/>
            <person name="Moolhuijzen P."/>
            <person name="Goolsby J.A."/>
            <person name="Tidwell J."/>
            <person name="Bellgard S.E."/>
            <person name="Bellgard M.I."/>
        </authorList>
    </citation>
    <scope>NUCLEOTIDE SEQUENCE</scope>
    <source>
        <tissue evidence="2">Shoot tissue taken approximately 20 cm above the soil surface</tissue>
    </source>
</reference>
<keyword evidence="1" id="KW-0732">Signal</keyword>
<dbReference type="EMBL" id="GBRH01172163">
    <property type="protein sequence ID" value="JAE25733.1"/>
    <property type="molecule type" value="Transcribed_RNA"/>
</dbReference>
<organism evidence="2">
    <name type="scientific">Arundo donax</name>
    <name type="common">Giant reed</name>
    <name type="synonym">Donax arundinaceus</name>
    <dbReference type="NCBI Taxonomy" id="35708"/>
    <lineage>
        <taxon>Eukaryota</taxon>
        <taxon>Viridiplantae</taxon>
        <taxon>Streptophyta</taxon>
        <taxon>Embryophyta</taxon>
        <taxon>Tracheophyta</taxon>
        <taxon>Spermatophyta</taxon>
        <taxon>Magnoliopsida</taxon>
        <taxon>Liliopsida</taxon>
        <taxon>Poales</taxon>
        <taxon>Poaceae</taxon>
        <taxon>PACMAD clade</taxon>
        <taxon>Arundinoideae</taxon>
        <taxon>Arundineae</taxon>
        <taxon>Arundo</taxon>
    </lineage>
</organism>
<accession>A0A0A9GYP0</accession>